<dbReference type="GO" id="GO:0005975">
    <property type="term" value="P:carbohydrate metabolic process"/>
    <property type="evidence" value="ECO:0007669"/>
    <property type="project" value="InterPro"/>
</dbReference>
<dbReference type="AlphaFoldDB" id="A0A060C0W3"/>
<organism evidence="1">
    <name type="scientific">uncultured Cryptococcus</name>
    <dbReference type="NCBI Taxonomy" id="526442"/>
    <lineage>
        <taxon>Eukaryota</taxon>
        <taxon>Fungi</taxon>
        <taxon>Dikarya</taxon>
        <taxon>Basidiomycota</taxon>
        <taxon>Agaricomycotina</taxon>
        <taxon>Tremellomycetes</taxon>
        <taxon>environmental samples</taxon>
    </lineage>
</organism>
<dbReference type="EMBL" id="KF119429">
    <property type="protein sequence ID" value="AIA86695.1"/>
    <property type="molecule type" value="Genomic_DNA"/>
</dbReference>
<accession>A0A060C0W3</accession>
<name>A0A060C0W3_9TREE</name>
<feature type="non-terminal residue" evidence="1">
    <location>
        <position position="1"/>
    </location>
</feature>
<dbReference type="SUPFAM" id="SSF88713">
    <property type="entry name" value="Glycoside hydrolase/deacetylase"/>
    <property type="match status" value="1"/>
</dbReference>
<dbReference type="Gene3D" id="3.20.20.370">
    <property type="entry name" value="Glycoside hydrolase/deacetylase"/>
    <property type="match status" value="1"/>
</dbReference>
<evidence type="ECO:0000313" key="1">
    <source>
        <dbReference type="EMBL" id="AIA86695.1"/>
    </source>
</evidence>
<dbReference type="InterPro" id="IPR011330">
    <property type="entry name" value="Glyco_hydro/deAcase_b/a-brl"/>
</dbReference>
<reference evidence="1" key="1">
    <citation type="journal article" date="2013" name="Environ. Microbiol.">
        <title>Seasonally variable intestinal metagenomes of the red palm weevil (Rhynchophorus ferrugineus).</title>
        <authorList>
            <person name="Jia S."/>
            <person name="Zhang X."/>
            <person name="Zhang G."/>
            <person name="Yin A."/>
            <person name="Zhang S."/>
            <person name="Li F."/>
            <person name="Wang L."/>
            <person name="Zhao D."/>
            <person name="Yun Q."/>
            <person name="Tala"/>
            <person name="Wang J."/>
            <person name="Sun G."/>
            <person name="Baabdullah M."/>
            <person name="Yu X."/>
            <person name="Hu S."/>
            <person name="Al-Mssallem I.S."/>
            <person name="Yu J."/>
        </authorList>
    </citation>
    <scope>NUCLEOTIDE SEQUENCE</scope>
</reference>
<proteinExistence type="predicted"/>
<protein>
    <submittedName>
        <fullName evidence="1">CAZy families CE4 protein</fullName>
    </submittedName>
</protein>
<sequence>GDLLMVILDDRIRFIASQLDLTAIIWNRNTNDWGLADGLTDQQVDDNFQSILDDSKNGEFNEAGTIVLQHEVDQLTMNKAIEWYPKINRILYCCSNY</sequence>